<dbReference type="AlphaFoldDB" id="A0AA38HUU0"/>
<dbReference type="Proteomes" id="UP001168821">
    <property type="component" value="Unassembled WGS sequence"/>
</dbReference>
<comment type="caution">
    <text evidence="1">The sequence shown here is derived from an EMBL/GenBank/DDBJ whole genome shotgun (WGS) entry which is preliminary data.</text>
</comment>
<dbReference type="EMBL" id="JALNTZ010000008">
    <property type="protein sequence ID" value="KAJ3643996.1"/>
    <property type="molecule type" value="Genomic_DNA"/>
</dbReference>
<name>A0AA38HUU0_9CUCU</name>
<proteinExistence type="predicted"/>
<sequence>MDVLQAVDPIKSGVVVSNTKSGFNGSLIIKCPNKEDVTKIADIAKDKLSEKYVVKELPNLKPRIKVVGIIREELLKDNMVANYIVTQNQSLFAGAPACDVINYAPLKKNSNGKTKRYVAIIQLDNIAYLQQYFK</sequence>
<keyword evidence="2" id="KW-1185">Reference proteome</keyword>
<organism evidence="1 2">
    <name type="scientific">Zophobas morio</name>
    <dbReference type="NCBI Taxonomy" id="2755281"/>
    <lineage>
        <taxon>Eukaryota</taxon>
        <taxon>Metazoa</taxon>
        <taxon>Ecdysozoa</taxon>
        <taxon>Arthropoda</taxon>
        <taxon>Hexapoda</taxon>
        <taxon>Insecta</taxon>
        <taxon>Pterygota</taxon>
        <taxon>Neoptera</taxon>
        <taxon>Endopterygota</taxon>
        <taxon>Coleoptera</taxon>
        <taxon>Polyphaga</taxon>
        <taxon>Cucujiformia</taxon>
        <taxon>Tenebrionidae</taxon>
        <taxon>Zophobas</taxon>
    </lineage>
</organism>
<gene>
    <name evidence="1" type="ORF">Zmor_026673</name>
</gene>
<accession>A0AA38HUU0</accession>
<evidence type="ECO:0000313" key="2">
    <source>
        <dbReference type="Proteomes" id="UP001168821"/>
    </source>
</evidence>
<protein>
    <submittedName>
        <fullName evidence="1">Uncharacterized protein</fullName>
    </submittedName>
</protein>
<reference evidence="1" key="1">
    <citation type="journal article" date="2023" name="G3 (Bethesda)">
        <title>Whole genome assemblies of Zophobas morio and Tenebrio molitor.</title>
        <authorList>
            <person name="Kaur S."/>
            <person name="Stinson S.A."/>
            <person name="diCenzo G.C."/>
        </authorList>
    </citation>
    <scope>NUCLEOTIDE SEQUENCE</scope>
    <source>
        <strain evidence="1">QUZm001</strain>
    </source>
</reference>
<evidence type="ECO:0000313" key="1">
    <source>
        <dbReference type="EMBL" id="KAJ3643996.1"/>
    </source>
</evidence>